<proteinExistence type="predicted"/>
<evidence type="ECO:0000313" key="3">
    <source>
        <dbReference type="Proteomes" id="UP000053268"/>
    </source>
</evidence>
<feature type="compositionally biased region" description="Basic and acidic residues" evidence="1">
    <location>
        <begin position="1"/>
        <end position="17"/>
    </location>
</feature>
<feature type="compositionally biased region" description="Low complexity" evidence="1">
    <location>
        <begin position="24"/>
        <end position="34"/>
    </location>
</feature>
<dbReference type="EMBL" id="KQ459597">
    <property type="protein sequence ID" value="KPI95221.1"/>
    <property type="molecule type" value="Genomic_DNA"/>
</dbReference>
<dbReference type="Proteomes" id="UP000053268">
    <property type="component" value="Unassembled WGS sequence"/>
</dbReference>
<accession>A0A194PP58</accession>
<keyword evidence="3" id="KW-1185">Reference proteome</keyword>
<evidence type="ECO:0000313" key="2">
    <source>
        <dbReference type="EMBL" id="KPI95221.1"/>
    </source>
</evidence>
<feature type="region of interest" description="Disordered" evidence="1">
    <location>
        <begin position="92"/>
        <end position="111"/>
    </location>
</feature>
<feature type="region of interest" description="Disordered" evidence="1">
    <location>
        <begin position="1"/>
        <end position="49"/>
    </location>
</feature>
<dbReference type="AlphaFoldDB" id="A0A194PP58"/>
<reference evidence="2 3" key="1">
    <citation type="journal article" date="2015" name="Nat. Commun.">
        <title>Outbred genome sequencing and CRISPR/Cas9 gene editing in butterflies.</title>
        <authorList>
            <person name="Li X."/>
            <person name="Fan D."/>
            <person name="Zhang W."/>
            <person name="Liu G."/>
            <person name="Zhang L."/>
            <person name="Zhao L."/>
            <person name="Fang X."/>
            <person name="Chen L."/>
            <person name="Dong Y."/>
            <person name="Chen Y."/>
            <person name="Ding Y."/>
            <person name="Zhao R."/>
            <person name="Feng M."/>
            <person name="Zhu Y."/>
            <person name="Feng Y."/>
            <person name="Jiang X."/>
            <person name="Zhu D."/>
            <person name="Xiang H."/>
            <person name="Feng X."/>
            <person name="Li S."/>
            <person name="Wang J."/>
            <person name="Zhang G."/>
            <person name="Kronforst M.R."/>
            <person name="Wang W."/>
        </authorList>
    </citation>
    <scope>NUCLEOTIDE SEQUENCE [LARGE SCALE GENOMIC DNA]</scope>
    <source>
        <strain evidence="2">Ya'a_city_454_Px</strain>
        <tissue evidence="2">Whole body</tissue>
    </source>
</reference>
<sequence>MEDEIYFDKEQSDGEHVSRKRSRSSSSSSTSSEDSSPDKRRKRRSNHVSDAQFEFLSQQVAFLTNLISQKHGEPQTSTSLVAEVISGPNNVSINELGLRPPPSTSDADSQQLQLSELSTTLKDPPFPKSDDKHLEKITQLQRFKCNDWHAIRFSEAQKKYVTTPGFIELNVNDELRRFNASRSNDDRLYLIERTFAALSNAILTQKDELRTTLQGLVDWSNDKSTTLTPRSLFDKIEQMFNKDSSYTKVTDDILQISCGRRADCISMRRDLLTKKISEEYHCGALQKIPPSAEHLFDNDMLAAYLQKIRGGRKTNHLLPAHTTNCSYSYRPEACV</sequence>
<gene>
    <name evidence="2" type="ORF">RR46_12225</name>
</gene>
<evidence type="ECO:0000256" key="1">
    <source>
        <dbReference type="SAM" id="MobiDB-lite"/>
    </source>
</evidence>
<name>A0A194PP58_PAPXU</name>
<protein>
    <submittedName>
        <fullName evidence="2">Uncharacterized protein</fullName>
    </submittedName>
</protein>
<organism evidence="2 3">
    <name type="scientific">Papilio xuthus</name>
    <name type="common">Asian swallowtail butterfly</name>
    <dbReference type="NCBI Taxonomy" id="66420"/>
    <lineage>
        <taxon>Eukaryota</taxon>
        <taxon>Metazoa</taxon>
        <taxon>Ecdysozoa</taxon>
        <taxon>Arthropoda</taxon>
        <taxon>Hexapoda</taxon>
        <taxon>Insecta</taxon>
        <taxon>Pterygota</taxon>
        <taxon>Neoptera</taxon>
        <taxon>Endopterygota</taxon>
        <taxon>Lepidoptera</taxon>
        <taxon>Glossata</taxon>
        <taxon>Ditrysia</taxon>
        <taxon>Papilionoidea</taxon>
        <taxon>Papilionidae</taxon>
        <taxon>Papilioninae</taxon>
        <taxon>Papilio</taxon>
    </lineage>
</organism>